<feature type="domain" description="PLA2c" evidence="8">
    <location>
        <begin position="205"/>
        <end position="834"/>
    </location>
</feature>
<feature type="compositionally biased region" description="Basic and acidic residues" evidence="7">
    <location>
        <begin position="665"/>
        <end position="678"/>
    </location>
</feature>
<feature type="region of interest" description="Disordered" evidence="7">
    <location>
        <begin position="38"/>
        <end position="64"/>
    </location>
</feature>
<keyword evidence="4 5" id="KW-0443">Lipid metabolism</keyword>
<comment type="caution">
    <text evidence="9">The sequence shown here is derived from an EMBL/GenBank/DDBJ whole genome shotgun (WGS) entry which is preliminary data.</text>
</comment>
<name>A0ABR1NRX4_DIAER</name>
<keyword evidence="2 5" id="KW-0378">Hydrolase</keyword>
<evidence type="ECO:0000256" key="7">
    <source>
        <dbReference type="SAM" id="MobiDB-lite"/>
    </source>
</evidence>
<evidence type="ECO:0000313" key="9">
    <source>
        <dbReference type="EMBL" id="KAK7712946.1"/>
    </source>
</evidence>
<evidence type="ECO:0000256" key="1">
    <source>
        <dbReference type="ARBA" id="ARBA00008780"/>
    </source>
</evidence>
<dbReference type="CDD" id="cd00147">
    <property type="entry name" value="cPLA2_like"/>
    <property type="match status" value="1"/>
</dbReference>
<dbReference type="SMART" id="SM00022">
    <property type="entry name" value="PLAc"/>
    <property type="match status" value="1"/>
</dbReference>
<dbReference type="PANTHER" id="PTHR10728">
    <property type="entry name" value="CYTOSOLIC PHOSPHOLIPASE A2"/>
    <property type="match status" value="1"/>
</dbReference>
<feature type="compositionally biased region" description="Basic and acidic residues" evidence="7">
    <location>
        <begin position="810"/>
        <end position="819"/>
    </location>
</feature>
<feature type="compositionally biased region" description="Basic and acidic residues" evidence="7">
    <location>
        <begin position="685"/>
        <end position="695"/>
    </location>
</feature>
<evidence type="ECO:0000256" key="6">
    <source>
        <dbReference type="RuleBase" id="RU362103"/>
    </source>
</evidence>
<comment type="similarity">
    <text evidence="1 6">Belongs to the lysophospholipase family.</text>
</comment>
<dbReference type="Gene3D" id="3.40.1090.10">
    <property type="entry name" value="Cytosolic phospholipase A2 catalytic domain"/>
    <property type="match status" value="2"/>
</dbReference>
<feature type="compositionally biased region" description="Basic and acidic residues" evidence="7">
    <location>
        <begin position="106"/>
        <end position="122"/>
    </location>
</feature>
<dbReference type="PROSITE" id="PS51210">
    <property type="entry name" value="PLA2C"/>
    <property type="match status" value="1"/>
</dbReference>
<dbReference type="InterPro" id="IPR002642">
    <property type="entry name" value="LysoPLipase_cat_dom"/>
</dbReference>
<sequence length="840" mass="93680">MRFPRQAIPRASFQAVRTCQSILRRPTSLHQWAAKRATAARQHASPHQHQQLRHGFFSSDTKQRKSKRTLPATIFIATVLIWSLYPSDVYQELQPSANQARQATTRGEDSSPKESPSEDVKQGDQATQSEDSGAWYDFTTAFQNFSIITDQEWRAVSDKVIDLLLPEWSKSIPGYVRKLQGELSMVPGSLADEIWKEAHDPEINPEIRYSAKVRVSNELCDEEKEFLARRKKIVTVALAKYLGLDEKEVHEDDVPTIAVCGSGGGLRALVAGIGSMIATGEDGLFDCVTYTSGVSGSCWLQALFHSSFSQGSLSRVLDHLKARIGIHIAYPPVAFSSLSSAPTNRYLLSGLVEKLRGDPNANFGLVDVYGTLLAARLLVPKGELGVDARDFKLSNQRQNIKYGQNPFPIYTAVRHEIPSATGAADEDRHPTEQEKEKAAKEAWFQWFEITPYEAFCEEFSAGIPTWALGRKFANGRDIPPEEGFHLPEARMPLLMGIFGSAFCATLSHYYREIRPLVRSLTGFSTIDEMISGHNEDLSKVHPIDPAMLPNFTYGMEGQLPRTTPTSIYKNEYLQLMDAGMSNNLPIYPLLRPGRNVDILIAFDASADVKTDNWLSVADGYARQRGIKGWPLGVGWPKETAPNTQVAKELSEAEAASTKEASARLNEAKADQTARRREAGVGPEDAEGKHKFEKGEAESGQLGYCTVWVGTTQERSSEPPPPSKALDDSTAWHLQEPDAGIAVVYLPFLKNDKVEGVDPGTSDYLSTWNFVYTPEQIDKVVQLAKANYDEGREKIRKTVRAVYERRKKMRLEREGKERSERRRRRVQLGVDGKLGEGDHFS</sequence>
<dbReference type="EC" id="3.1.1.5" evidence="6"/>
<feature type="compositionally biased region" description="Polar residues" evidence="7">
    <location>
        <begin position="96"/>
        <end position="105"/>
    </location>
</feature>
<dbReference type="Proteomes" id="UP001430848">
    <property type="component" value="Unassembled WGS sequence"/>
</dbReference>
<comment type="catalytic activity">
    <reaction evidence="6">
        <text>a 1-acyl-sn-glycero-3-phosphocholine + H2O = sn-glycerol 3-phosphocholine + a fatty acid + H(+)</text>
        <dbReference type="Rhea" id="RHEA:15177"/>
        <dbReference type="ChEBI" id="CHEBI:15377"/>
        <dbReference type="ChEBI" id="CHEBI:15378"/>
        <dbReference type="ChEBI" id="CHEBI:16870"/>
        <dbReference type="ChEBI" id="CHEBI:28868"/>
        <dbReference type="ChEBI" id="CHEBI:58168"/>
        <dbReference type="EC" id="3.1.1.5"/>
    </reaction>
</comment>
<evidence type="ECO:0000256" key="5">
    <source>
        <dbReference type="PROSITE-ProRule" id="PRU00555"/>
    </source>
</evidence>
<reference evidence="9 10" key="1">
    <citation type="submission" date="2024-02" db="EMBL/GenBank/DDBJ databases">
        <title>De novo assembly and annotation of 12 fungi associated with fruit tree decline syndrome in Ontario, Canada.</title>
        <authorList>
            <person name="Sulman M."/>
            <person name="Ellouze W."/>
            <person name="Ilyukhin E."/>
        </authorList>
    </citation>
    <scope>NUCLEOTIDE SEQUENCE [LARGE SCALE GENOMIC DNA]</scope>
    <source>
        <strain evidence="9 10">M169</strain>
    </source>
</reference>
<dbReference type="SUPFAM" id="SSF52151">
    <property type="entry name" value="FabD/lysophospholipase-like"/>
    <property type="match status" value="1"/>
</dbReference>
<dbReference type="InterPro" id="IPR016035">
    <property type="entry name" value="Acyl_Trfase/lysoPLipase"/>
</dbReference>
<dbReference type="PANTHER" id="PTHR10728:SF40">
    <property type="entry name" value="PATATIN FAMILY PROTEIN"/>
    <property type="match status" value="1"/>
</dbReference>
<dbReference type="Pfam" id="PF01735">
    <property type="entry name" value="PLA2_B"/>
    <property type="match status" value="1"/>
</dbReference>
<evidence type="ECO:0000259" key="8">
    <source>
        <dbReference type="PROSITE" id="PS51210"/>
    </source>
</evidence>
<accession>A0ABR1NRX4</accession>
<evidence type="ECO:0000313" key="10">
    <source>
        <dbReference type="Proteomes" id="UP001430848"/>
    </source>
</evidence>
<organism evidence="9 10">
    <name type="scientific">Diaporthe eres</name>
    <name type="common">Phomopsis oblonga</name>
    <dbReference type="NCBI Taxonomy" id="83184"/>
    <lineage>
        <taxon>Eukaryota</taxon>
        <taxon>Fungi</taxon>
        <taxon>Dikarya</taxon>
        <taxon>Ascomycota</taxon>
        <taxon>Pezizomycotina</taxon>
        <taxon>Sordariomycetes</taxon>
        <taxon>Sordariomycetidae</taxon>
        <taxon>Diaporthales</taxon>
        <taxon>Diaporthaceae</taxon>
        <taxon>Diaporthe</taxon>
        <taxon>Diaporthe eres species complex</taxon>
    </lineage>
</organism>
<feature type="region of interest" description="Disordered" evidence="7">
    <location>
        <begin position="649"/>
        <end position="695"/>
    </location>
</feature>
<feature type="region of interest" description="Disordered" evidence="7">
    <location>
        <begin position="96"/>
        <end position="130"/>
    </location>
</feature>
<keyword evidence="10" id="KW-1185">Reference proteome</keyword>
<protein>
    <recommendedName>
        <fullName evidence="6">Lysophospholipase</fullName>
        <ecNumber evidence="6">3.1.1.5</ecNumber>
    </recommendedName>
</protein>
<dbReference type="EMBL" id="JAKNSF020000131">
    <property type="protein sequence ID" value="KAK7712946.1"/>
    <property type="molecule type" value="Genomic_DNA"/>
</dbReference>
<evidence type="ECO:0000256" key="3">
    <source>
        <dbReference type="ARBA" id="ARBA00022963"/>
    </source>
</evidence>
<keyword evidence="3 5" id="KW-0442">Lipid degradation</keyword>
<feature type="region of interest" description="Disordered" evidence="7">
    <location>
        <begin position="809"/>
        <end position="840"/>
    </location>
</feature>
<evidence type="ECO:0000256" key="2">
    <source>
        <dbReference type="ARBA" id="ARBA00022801"/>
    </source>
</evidence>
<gene>
    <name evidence="9" type="ORF">SLS63_012235</name>
</gene>
<evidence type="ECO:0000256" key="4">
    <source>
        <dbReference type="ARBA" id="ARBA00023098"/>
    </source>
</evidence>
<proteinExistence type="inferred from homology"/>